<dbReference type="InterPro" id="IPR046331">
    <property type="entry name" value="GPAM1-like"/>
</dbReference>
<evidence type="ECO:0000256" key="1">
    <source>
        <dbReference type="SAM" id="MobiDB-lite"/>
    </source>
</evidence>
<evidence type="ECO:0000313" key="4">
    <source>
        <dbReference type="WBParaSite" id="PgB19_g033_t02"/>
    </source>
</evidence>
<keyword evidence="3" id="KW-1185">Reference proteome</keyword>
<feature type="region of interest" description="Disordered" evidence="1">
    <location>
        <begin position="247"/>
        <end position="318"/>
    </location>
</feature>
<dbReference type="PANTHER" id="PTHR46370">
    <property type="entry name" value="GPALPP MOTIFS-CONTAINING PROTEIN 1"/>
    <property type="match status" value="1"/>
</dbReference>
<feature type="compositionally biased region" description="Acidic residues" evidence="1">
    <location>
        <begin position="18"/>
        <end position="34"/>
    </location>
</feature>
<proteinExistence type="predicted"/>
<feature type="compositionally biased region" description="Polar residues" evidence="1">
    <location>
        <begin position="447"/>
        <end position="457"/>
    </location>
</feature>
<feature type="compositionally biased region" description="Basic and acidic residues" evidence="1">
    <location>
        <begin position="411"/>
        <end position="429"/>
    </location>
</feature>
<dbReference type="WBParaSite" id="PgB19_g033_t02">
    <property type="protein sequence ID" value="PgB19_g033_t02"/>
    <property type="gene ID" value="PgB19_g033"/>
</dbReference>
<name>A0A914ZTS0_PARUN</name>
<reference evidence="4" key="1">
    <citation type="submission" date="2022-11" db="UniProtKB">
        <authorList>
            <consortium name="WormBaseParasite"/>
        </authorList>
    </citation>
    <scope>IDENTIFICATION</scope>
</reference>
<dbReference type="InterPro" id="IPR022226">
    <property type="entry name" value="DUF3752"/>
</dbReference>
<evidence type="ECO:0000313" key="3">
    <source>
        <dbReference type="Proteomes" id="UP000887569"/>
    </source>
</evidence>
<dbReference type="Proteomes" id="UP000887569">
    <property type="component" value="Unplaced"/>
</dbReference>
<organism evidence="3 4">
    <name type="scientific">Parascaris univalens</name>
    <name type="common">Nematode worm</name>
    <dbReference type="NCBI Taxonomy" id="6257"/>
    <lineage>
        <taxon>Eukaryota</taxon>
        <taxon>Metazoa</taxon>
        <taxon>Ecdysozoa</taxon>
        <taxon>Nematoda</taxon>
        <taxon>Chromadorea</taxon>
        <taxon>Rhabditida</taxon>
        <taxon>Spirurina</taxon>
        <taxon>Ascaridomorpha</taxon>
        <taxon>Ascaridoidea</taxon>
        <taxon>Ascarididae</taxon>
        <taxon>Parascaris</taxon>
    </lineage>
</organism>
<dbReference type="PANTHER" id="PTHR46370:SF1">
    <property type="entry name" value="GPALPP MOTIFS-CONTAINING PROTEIN 1"/>
    <property type="match status" value="1"/>
</dbReference>
<feature type="domain" description="DUF3752" evidence="2">
    <location>
        <begin position="358"/>
        <end position="491"/>
    </location>
</feature>
<accession>A0A914ZTS0</accession>
<dbReference type="AlphaFoldDB" id="A0A914ZTS0"/>
<feature type="region of interest" description="Disordered" evidence="1">
    <location>
        <begin position="360"/>
        <end position="475"/>
    </location>
</feature>
<feature type="region of interest" description="Disordered" evidence="1">
    <location>
        <begin position="1"/>
        <end position="227"/>
    </location>
</feature>
<feature type="compositionally biased region" description="Polar residues" evidence="1">
    <location>
        <begin position="81"/>
        <end position="91"/>
    </location>
</feature>
<evidence type="ECO:0000259" key="2">
    <source>
        <dbReference type="Pfam" id="PF12572"/>
    </source>
</evidence>
<dbReference type="Pfam" id="PF12572">
    <property type="entry name" value="DUF3752"/>
    <property type="match status" value="1"/>
</dbReference>
<sequence length="500" mass="54039">MSSSHPPPDCALQLPSWDEFDQTEELDDSESDHEPDERGSQRPIAIGATLPPGFDGESSRVRDVDELSSVPPDVRHGDGRPSSSFCDQLPSSIAEHLQEQVSSSASESIGPALPPGFALNGSNEEEEDPDDPGDPDDPDESNSRSKVPTLHSGGGETSSRLPGFSMSGSSGRVGLIGPAVPPGFGDFSPSLPDEEIRPRSQGTVSSLTMPPPEPEETRVPTWSSKSGVQVANNSRRLIGPAVPDLLPTVSHFENADDDEEEEAYGPAVPPDLTPGPSTSNSRDTDLEMPVEGDEHCVHDDDSADDVVGPVPPCESGEAVQREYKQRLSAYEAQRVSRGSVNKREEWMVKLPKKLHTFGLGARTFSKSGNGTIADEEGARQWTETPHERSQRLAGHPVAGPSSDSSHFAHSPQKDAVQEQRAAELNKDRNVSMLEIHQRKRKLESAATKDSSGQSSSRRPFDRERDMQVKGIRGGLGVAELKERCGQLRSRFGHSSSQKFL</sequence>
<feature type="compositionally biased region" description="Basic and acidic residues" evidence="1">
    <location>
        <begin position="458"/>
        <end position="467"/>
    </location>
</feature>
<feature type="compositionally biased region" description="Acidic residues" evidence="1">
    <location>
        <begin position="123"/>
        <end position="140"/>
    </location>
</feature>
<protein>
    <submittedName>
        <fullName evidence="4">DUF3752 domain-containing protein</fullName>
    </submittedName>
</protein>